<protein>
    <recommendedName>
        <fullName evidence="2">methionyl-tRNA formyltransferase</fullName>
        <ecNumber evidence="2">2.1.2.9</ecNumber>
    </recommendedName>
</protein>
<dbReference type="CDD" id="cd08646">
    <property type="entry name" value="FMT_core_Met-tRNA-FMT_N"/>
    <property type="match status" value="1"/>
</dbReference>
<dbReference type="InterPro" id="IPR002376">
    <property type="entry name" value="Formyl_transf_N"/>
</dbReference>
<feature type="non-terminal residue" evidence="7">
    <location>
        <position position="1"/>
    </location>
</feature>
<sequence>DGFSVESCRRLVEAGMQVTTVLPVVSHRTRTPAVALREYAREAGLASYEWEQGGLMRRISAGKSGASKEVLNSTAGGSGFDVLVAVSFGVFLPAELLGGFAGRALNVHPSLLPRYRGAAPIQHALLNGDATTGVTVQQLSTARFDAGRILRQTPLAVPPLAFFAPLHDRLARQGADDLLHVVRNLDASLRAAAPQDDTHVTHARKIPKQMSAVDFEQMSADRVFTLHRALSHKTPLYASFRSKRVQLLSLYLPATIAPPITPAPASTTPGSFFFHKPSNSVLVYCAPDNSWIGVQQFKVEGKSLQDAKSFYVGYQPTPDDKFLPWVEESFLADSSDNEHQR</sequence>
<dbReference type="InterPro" id="IPR036477">
    <property type="entry name" value="Formyl_transf_N_sf"/>
</dbReference>
<evidence type="ECO:0000313" key="8">
    <source>
        <dbReference type="Proteomes" id="UP001211907"/>
    </source>
</evidence>
<dbReference type="SUPFAM" id="SSF53328">
    <property type="entry name" value="Formyltransferase"/>
    <property type="match status" value="1"/>
</dbReference>
<evidence type="ECO:0000256" key="3">
    <source>
        <dbReference type="ARBA" id="ARBA00022679"/>
    </source>
</evidence>
<dbReference type="InterPro" id="IPR041711">
    <property type="entry name" value="Met-tRNA-FMT_N"/>
</dbReference>
<name>A0AAD5X6E2_9FUNG</name>
<accession>A0AAD5X6E2</accession>
<dbReference type="Pfam" id="PF00551">
    <property type="entry name" value="Formyl_trans_N"/>
    <property type="match status" value="1"/>
</dbReference>
<proteinExistence type="inferred from homology"/>
<evidence type="ECO:0000256" key="4">
    <source>
        <dbReference type="ARBA" id="ARBA00022917"/>
    </source>
</evidence>
<keyword evidence="4" id="KW-0648">Protein biosynthesis</keyword>
<feature type="non-terminal residue" evidence="7">
    <location>
        <position position="341"/>
    </location>
</feature>
<evidence type="ECO:0000256" key="1">
    <source>
        <dbReference type="ARBA" id="ARBA00010699"/>
    </source>
</evidence>
<dbReference type="SUPFAM" id="SSF50486">
    <property type="entry name" value="FMT C-terminal domain-like"/>
    <property type="match status" value="1"/>
</dbReference>
<gene>
    <name evidence="7" type="ORF">HK100_008465</name>
</gene>
<comment type="similarity">
    <text evidence="1">Belongs to the Fmt family.</text>
</comment>
<dbReference type="PANTHER" id="PTHR11138:SF5">
    <property type="entry name" value="METHIONYL-TRNA FORMYLTRANSFERASE, MITOCHONDRIAL"/>
    <property type="match status" value="1"/>
</dbReference>
<evidence type="ECO:0000256" key="2">
    <source>
        <dbReference type="ARBA" id="ARBA00012261"/>
    </source>
</evidence>
<keyword evidence="8" id="KW-1185">Reference proteome</keyword>
<dbReference type="InterPro" id="IPR011034">
    <property type="entry name" value="Formyl_transferase-like_C_sf"/>
</dbReference>
<reference evidence="7" key="1">
    <citation type="submission" date="2020-05" db="EMBL/GenBank/DDBJ databases">
        <title>Phylogenomic resolution of chytrid fungi.</title>
        <authorList>
            <person name="Stajich J.E."/>
            <person name="Amses K."/>
            <person name="Simmons R."/>
            <person name="Seto K."/>
            <person name="Myers J."/>
            <person name="Bonds A."/>
            <person name="Quandt C.A."/>
            <person name="Barry K."/>
            <person name="Liu P."/>
            <person name="Grigoriev I."/>
            <person name="Longcore J.E."/>
            <person name="James T.Y."/>
        </authorList>
    </citation>
    <scope>NUCLEOTIDE SEQUENCE</scope>
    <source>
        <strain evidence="7">JEL0513</strain>
    </source>
</reference>
<evidence type="ECO:0000259" key="5">
    <source>
        <dbReference type="Pfam" id="PF00551"/>
    </source>
</evidence>
<feature type="domain" description="Formyl transferase C-terminal" evidence="6">
    <location>
        <begin position="205"/>
        <end position="314"/>
    </location>
</feature>
<keyword evidence="3" id="KW-0808">Transferase</keyword>
<dbReference type="Gene3D" id="3.40.50.12230">
    <property type="match status" value="1"/>
</dbReference>
<comment type="caution">
    <text evidence="7">The sequence shown here is derived from an EMBL/GenBank/DDBJ whole genome shotgun (WGS) entry which is preliminary data.</text>
</comment>
<dbReference type="PANTHER" id="PTHR11138">
    <property type="entry name" value="METHIONYL-TRNA FORMYLTRANSFERASE"/>
    <property type="match status" value="1"/>
</dbReference>
<dbReference type="EC" id="2.1.2.9" evidence="2"/>
<dbReference type="EMBL" id="JADGJH010004120">
    <property type="protein sequence ID" value="KAJ3087164.1"/>
    <property type="molecule type" value="Genomic_DNA"/>
</dbReference>
<feature type="domain" description="Formyl transferase N-terminal" evidence="5">
    <location>
        <begin position="63"/>
        <end position="176"/>
    </location>
</feature>
<dbReference type="GO" id="GO:0004479">
    <property type="term" value="F:methionyl-tRNA formyltransferase activity"/>
    <property type="evidence" value="ECO:0007669"/>
    <property type="project" value="UniProtKB-EC"/>
</dbReference>
<dbReference type="InterPro" id="IPR005793">
    <property type="entry name" value="Formyl_trans_C"/>
</dbReference>
<evidence type="ECO:0000313" key="7">
    <source>
        <dbReference type="EMBL" id="KAJ3087164.1"/>
    </source>
</evidence>
<dbReference type="AlphaFoldDB" id="A0AAD5X6E2"/>
<dbReference type="GO" id="GO:0005739">
    <property type="term" value="C:mitochondrion"/>
    <property type="evidence" value="ECO:0007669"/>
    <property type="project" value="TreeGrafter"/>
</dbReference>
<dbReference type="Pfam" id="PF02911">
    <property type="entry name" value="Formyl_trans_C"/>
    <property type="match status" value="1"/>
</dbReference>
<dbReference type="Proteomes" id="UP001211907">
    <property type="component" value="Unassembled WGS sequence"/>
</dbReference>
<organism evidence="7 8">
    <name type="scientific">Physocladia obscura</name>
    <dbReference type="NCBI Taxonomy" id="109957"/>
    <lineage>
        <taxon>Eukaryota</taxon>
        <taxon>Fungi</taxon>
        <taxon>Fungi incertae sedis</taxon>
        <taxon>Chytridiomycota</taxon>
        <taxon>Chytridiomycota incertae sedis</taxon>
        <taxon>Chytridiomycetes</taxon>
        <taxon>Chytridiales</taxon>
        <taxon>Chytriomycetaceae</taxon>
        <taxon>Physocladia</taxon>
    </lineage>
</organism>
<evidence type="ECO:0000259" key="6">
    <source>
        <dbReference type="Pfam" id="PF02911"/>
    </source>
</evidence>